<proteinExistence type="predicted"/>
<evidence type="ECO:0000313" key="1">
    <source>
        <dbReference type="EMBL" id="KAJ1364244.1"/>
    </source>
</evidence>
<comment type="caution">
    <text evidence="1">The sequence shown here is derived from an EMBL/GenBank/DDBJ whole genome shotgun (WGS) entry which is preliminary data.</text>
</comment>
<name>A0AAD5NCR0_PARTN</name>
<evidence type="ECO:0000313" key="2">
    <source>
        <dbReference type="Proteomes" id="UP001196413"/>
    </source>
</evidence>
<organism evidence="1 2">
    <name type="scientific">Parelaphostrongylus tenuis</name>
    <name type="common">Meningeal worm</name>
    <dbReference type="NCBI Taxonomy" id="148309"/>
    <lineage>
        <taxon>Eukaryota</taxon>
        <taxon>Metazoa</taxon>
        <taxon>Ecdysozoa</taxon>
        <taxon>Nematoda</taxon>
        <taxon>Chromadorea</taxon>
        <taxon>Rhabditida</taxon>
        <taxon>Rhabditina</taxon>
        <taxon>Rhabditomorpha</taxon>
        <taxon>Strongyloidea</taxon>
        <taxon>Metastrongylidae</taxon>
        <taxon>Parelaphostrongylus</taxon>
    </lineage>
</organism>
<sequence length="114" mass="13486">MFLEYTRLKLKIASLNVYSALTLPSATWVPTIVFEVLCVLIREKKHERQLLNAHLLMFNAWIVYRYNEMVSCCVDYKLIVVVASVKHKMEISRTLLIDDRYSLHMDVMQSDVYR</sequence>
<accession>A0AAD5NCR0</accession>
<dbReference type="AlphaFoldDB" id="A0AAD5NCR0"/>
<reference evidence="1" key="1">
    <citation type="submission" date="2021-06" db="EMBL/GenBank/DDBJ databases">
        <title>Parelaphostrongylus tenuis whole genome reference sequence.</title>
        <authorList>
            <person name="Garwood T.J."/>
            <person name="Larsen P.A."/>
            <person name="Fountain-Jones N.M."/>
            <person name="Garbe J.R."/>
            <person name="Macchietto M.G."/>
            <person name="Kania S.A."/>
            <person name="Gerhold R.W."/>
            <person name="Richards J.E."/>
            <person name="Wolf T.M."/>
        </authorList>
    </citation>
    <scope>NUCLEOTIDE SEQUENCE</scope>
    <source>
        <strain evidence="1">MNPRO001-30</strain>
        <tissue evidence="1">Meninges</tissue>
    </source>
</reference>
<gene>
    <name evidence="1" type="ORF">KIN20_024294</name>
</gene>
<dbReference type="Proteomes" id="UP001196413">
    <property type="component" value="Unassembled WGS sequence"/>
</dbReference>
<protein>
    <submittedName>
        <fullName evidence="1">Uncharacterized protein</fullName>
    </submittedName>
</protein>
<dbReference type="EMBL" id="JAHQIW010004902">
    <property type="protein sequence ID" value="KAJ1364244.1"/>
    <property type="molecule type" value="Genomic_DNA"/>
</dbReference>
<keyword evidence="2" id="KW-1185">Reference proteome</keyword>